<dbReference type="SUPFAM" id="SSF46689">
    <property type="entry name" value="Homeodomain-like"/>
    <property type="match status" value="1"/>
</dbReference>
<dbReference type="PANTHER" id="PTHR47893:SF1">
    <property type="entry name" value="REGULATORY PROTEIN PCHR"/>
    <property type="match status" value="1"/>
</dbReference>
<dbReference type="Gene3D" id="1.10.10.60">
    <property type="entry name" value="Homeodomain-like"/>
    <property type="match status" value="1"/>
</dbReference>
<proteinExistence type="predicted"/>
<dbReference type="InterPro" id="IPR053142">
    <property type="entry name" value="PchR_regulatory_protein"/>
</dbReference>
<sequence>MSYNFTQDDIGKLLSRFSSENDYTLTFPDNIGSISSQKKIINDDILFFKSKVLTSNNIKIQSNQKMNGIYVGILLDGTVTYNDNILNKSIILKKNETKISYINEFDITTIFNHSSNGIGLFIEKNFIEKNFSEILDLNSKNIQKESSTTLKCKNSNNIHLAKELFTSPFHGGLHDVYMQSKILEIIYNEFNELTFHKQSTKDKKVKITKEDIEALYKAREIILQNKDFLTVLNLSKKVAINEFKLKYGFKKLFNTTPGNMILEQKMIHAKELIEKSEFSISEISNFVGYKYQQSFTNAFIRYFNIRPKDIMKRRKYYY</sequence>
<dbReference type="SMART" id="SM00342">
    <property type="entry name" value="HTH_ARAC"/>
    <property type="match status" value="1"/>
</dbReference>
<dbReference type="AlphaFoldDB" id="D5UZF8"/>
<dbReference type="Pfam" id="PF12833">
    <property type="entry name" value="HTH_18"/>
    <property type="match status" value="1"/>
</dbReference>
<dbReference type="GO" id="GO:0043565">
    <property type="term" value="F:sequence-specific DNA binding"/>
    <property type="evidence" value="ECO:0007669"/>
    <property type="project" value="InterPro"/>
</dbReference>
<evidence type="ECO:0000256" key="1">
    <source>
        <dbReference type="ARBA" id="ARBA00023015"/>
    </source>
</evidence>
<dbReference type="Proteomes" id="UP000000939">
    <property type="component" value="Chromosome"/>
</dbReference>
<name>D5UZF8_ARCNC</name>
<gene>
    <name evidence="4" type="ordered locus">Arnit_0530</name>
</gene>
<dbReference type="eggNOG" id="COG2207">
    <property type="taxonomic scope" value="Bacteria"/>
</dbReference>
<keyword evidence="1" id="KW-0805">Transcription regulation</keyword>
<dbReference type="PANTHER" id="PTHR47893">
    <property type="entry name" value="REGULATORY PROTEIN PCHR"/>
    <property type="match status" value="1"/>
</dbReference>
<dbReference type="STRING" id="572480.Arnit_0530"/>
<keyword evidence="5" id="KW-1185">Reference proteome</keyword>
<dbReference type="PROSITE" id="PS01124">
    <property type="entry name" value="HTH_ARAC_FAMILY_2"/>
    <property type="match status" value="1"/>
</dbReference>
<evidence type="ECO:0000259" key="3">
    <source>
        <dbReference type="PROSITE" id="PS01124"/>
    </source>
</evidence>
<dbReference type="KEGG" id="ant:Arnit_0530"/>
<protein>
    <submittedName>
        <fullName evidence="4">Transcriptional regulator, AraC family</fullName>
    </submittedName>
</protein>
<organism evidence="4 5">
    <name type="scientific">Arcobacter nitrofigilis (strain ATCC 33309 / DSM 7299 / CCUG 15893 / LMG 7604 / NCTC 12251 / CI)</name>
    <name type="common">Campylobacter nitrofigilis</name>
    <dbReference type="NCBI Taxonomy" id="572480"/>
    <lineage>
        <taxon>Bacteria</taxon>
        <taxon>Pseudomonadati</taxon>
        <taxon>Campylobacterota</taxon>
        <taxon>Epsilonproteobacteria</taxon>
        <taxon>Campylobacterales</taxon>
        <taxon>Arcobacteraceae</taxon>
        <taxon>Arcobacter</taxon>
    </lineage>
</organism>
<keyword evidence="2" id="KW-0804">Transcription</keyword>
<dbReference type="GO" id="GO:0003700">
    <property type="term" value="F:DNA-binding transcription factor activity"/>
    <property type="evidence" value="ECO:0007669"/>
    <property type="project" value="InterPro"/>
</dbReference>
<dbReference type="OrthoDB" id="5342385at2"/>
<accession>D5UZF8</accession>
<reference evidence="4 5" key="1">
    <citation type="journal article" date="2010" name="Stand. Genomic Sci.">
        <title>Complete genome sequence of Arcobacter nitrofigilis type strain (CI).</title>
        <authorList>
            <person name="Pati A."/>
            <person name="Gronow S."/>
            <person name="Lapidus A."/>
            <person name="Copeland A."/>
            <person name="Glavina Del Rio T."/>
            <person name="Nolan M."/>
            <person name="Lucas S."/>
            <person name="Tice H."/>
            <person name="Cheng J.F."/>
            <person name="Han C."/>
            <person name="Chertkov O."/>
            <person name="Bruce D."/>
            <person name="Tapia R."/>
            <person name="Goodwin L."/>
            <person name="Pitluck S."/>
            <person name="Liolios K."/>
            <person name="Ivanova N."/>
            <person name="Mavromatis K."/>
            <person name="Chen A."/>
            <person name="Palaniappan K."/>
            <person name="Land M."/>
            <person name="Hauser L."/>
            <person name="Chang Y.J."/>
            <person name="Jeffries C.D."/>
            <person name="Detter J.C."/>
            <person name="Rohde M."/>
            <person name="Goker M."/>
            <person name="Bristow J."/>
            <person name="Eisen J.A."/>
            <person name="Markowitz V."/>
            <person name="Hugenholtz P."/>
            <person name="Klenk H.P."/>
            <person name="Kyrpides N.C."/>
        </authorList>
    </citation>
    <scope>NUCLEOTIDE SEQUENCE [LARGE SCALE GENOMIC DNA]</scope>
    <source>
        <strain evidence="5">ATCC 33309 / DSM 7299 / CCUG 15893 / LMG 7604 / NCTC 12251 / CI</strain>
    </source>
</reference>
<evidence type="ECO:0000313" key="4">
    <source>
        <dbReference type="EMBL" id="ADG92195.1"/>
    </source>
</evidence>
<feature type="domain" description="HTH araC/xylS-type" evidence="3">
    <location>
        <begin position="213"/>
        <end position="313"/>
    </location>
</feature>
<dbReference type="EMBL" id="CP001999">
    <property type="protein sequence ID" value="ADG92195.1"/>
    <property type="molecule type" value="Genomic_DNA"/>
</dbReference>
<evidence type="ECO:0000313" key="5">
    <source>
        <dbReference type="Proteomes" id="UP000000939"/>
    </source>
</evidence>
<dbReference type="InterPro" id="IPR009057">
    <property type="entry name" value="Homeodomain-like_sf"/>
</dbReference>
<dbReference type="InterPro" id="IPR018060">
    <property type="entry name" value="HTH_AraC"/>
</dbReference>
<dbReference type="RefSeq" id="WP_013134340.1">
    <property type="nucleotide sequence ID" value="NC_014166.1"/>
</dbReference>
<dbReference type="HOGENOM" id="CLU_052345_4_3_7"/>
<evidence type="ECO:0000256" key="2">
    <source>
        <dbReference type="ARBA" id="ARBA00023163"/>
    </source>
</evidence>